<gene>
    <name evidence="1" type="ORF">M9H77_31197</name>
</gene>
<organism evidence="1 2">
    <name type="scientific">Catharanthus roseus</name>
    <name type="common">Madagascar periwinkle</name>
    <name type="synonym">Vinca rosea</name>
    <dbReference type="NCBI Taxonomy" id="4058"/>
    <lineage>
        <taxon>Eukaryota</taxon>
        <taxon>Viridiplantae</taxon>
        <taxon>Streptophyta</taxon>
        <taxon>Embryophyta</taxon>
        <taxon>Tracheophyta</taxon>
        <taxon>Spermatophyta</taxon>
        <taxon>Magnoliopsida</taxon>
        <taxon>eudicotyledons</taxon>
        <taxon>Gunneridae</taxon>
        <taxon>Pentapetalae</taxon>
        <taxon>asterids</taxon>
        <taxon>lamiids</taxon>
        <taxon>Gentianales</taxon>
        <taxon>Apocynaceae</taxon>
        <taxon>Rauvolfioideae</taxon>
        <taxon>Vinceae</taxon>
        <taxon>Catharanthinae</taxon>
        <taxon>Catharanthus</taxon>
    </lineage>
</organism>
<protein>
    <submittedName>
        <fullName evidence="1">Uncharacterized protein</fullName>
    </submittedName>
</protein>
<evidence type="ECO:0000313" key="1">
    <source>
        <dbReference type="EMBL" id="KAI5654010.1"/>
    </source>
</evidence>
<dbReference type="Proteomes" id="UP001060085">
    <property type="component" value="Linkage Group LG07"/>
</dbReference>
<keyword evidence="2" id="KW-1185">Reference proteome</keyword>
<accession>A0ACB9ZZC6</accession>
<sequence>MEELEMLLVAYTSHVSMFGELRAVSLACLIGSLENRLVPHVFMCLYSHASFVNHLIPSEAKLDLLCLKNENLHDDSFREPKVVESLLACAIFDVLHARMEGKLIEDNDYIEEENKGKVALFEKMIQDLDWNLVERQEEDPRG</sequence>
<dbReference type="EMBL" id="CM044707">
    <property type="protein sequence ID" value="KAI5654010.1"/>
    <property type="molecule type" value="Genomic_DNA"/>
</dbReference>
<proteinExistence type="predicted"/>
<reference evidence="2" key="1">
    <citation type="journal article" date="2023" name="Nat. Plants">
        <title>Single-cell RNA sequencing provides a high-resolution roadmap for understanding the multicellular compartmentation of specialized metabolism.</title>
        <authorList>
            <person name="Sun S."/>
            <person name="Shen X."/>
            <person name="Li Y."/>
            <person name="Li Y."/>
            <person name="Wang S."/>
            <person name="Li R."/>
            <person name="Zhang H."/>
            <person name="Shen G."/>
            <person name="Guo B."/>
            <person name="Wei J."/>
            <person name="Xu J."/>
            <person name="St-Pierre B."/>
            <person name="Chen S."/>
            <person name="Sun C."/>
        </authorList>
    </citation>
    <scope>NUCLEOTIDE SEQUENCE [LARGE SCALE GENOMIC DNA]</scope>
</reference>
<comment type="caution">
    <text evidence="1">The sequence shown here is derived from an EMBL/GenBank/DDBJ whole genome shotgun (WGS) entry which is preliminary data.</text>
</comment>
<name>A0ACB9ZZC6_CATRO</name>
<evidence type="ECO:0000313" key="2">
    <source>
        <dbReference type="Proteomes" id="UP001060085"/>
    </source>
</evidence>